<keyword evidence="2" id="KW-0119">Carbohydrate metabolism</keyword>
<feature type="chain" id="PRO_5046849027" evidence="3">
    <location>
        <begin position="22"/>
        <end position="382"/>
    </location>
</feature>
<reference evidence="5" key="1">
    <citation type="journal article" date="2019" name="Int. J. Syst. Evol. Microbiol.">
        <title>The Global Catalogue of Microorganisms (GCM) 10K type strain sequencing project: providing services to taxonomists for standard genome sequencing and annotation.</title>
        <authorList>
            <consortium name="The Broad Institute Genomics Platform"/>
            <consortium name="The Broad Institute Genome Sequencing Center for Infectious Disease"/>
            <person name="Wu L."/>
            <person name="Ma J."/>
        </authorList>
    </citation>
    <scope>NUCLEOTIDE SEQUENCE [LARGE SCALE GENOMIC DNA]</scope>
    <source>
        <strain evidence="5">CGMCC 1.12479</strain>
    </source>
</reference>
<keyword evidence="5" id="KW-1185">Reference proteome</keyword>
<sequence length="382" mass="42601">MMKKYLLRYLVLLFGTLVFTACDEEPSEEIYEPKNQFLVGAYTNSVEEGIGLLEYDPITNTSNIEVISEGVSNPSFILMNKEQNLLYTVEEISGVNGGRVKSFGYNKVDKELTLISMVDTYGDHPCYLALDPSEQFLVVGNYSGGNFSTYKINSGDLTHVQTIAHEGQSIIQSRQEKAHVHSAVFQPNEARLIVGDLGTDKIYIYDFNPDYAVPFQPASTPYFEVEPGSGPRHLIFNDKGDRLFLIHELTAEIGVYSYENGEINLLNTVSLTPSQYQGTVGAAEVRFSPDGKYIYASNRGDANEISVFEKDLNDKLILVQRVPTQGITPRNFNFSKDGSFLVVGNQESNEIVIFDVNQKTGMIGDLKQKVNFSNPAYILPLN</sequence>
<dbReference type="InterPro" id="IPR011048">
    <property type="entry name" value="Haem_d1_sf"/>
</dbReference>
<dbReference type="RefSeq" id="WP_229744526.1">
    <property type="nucleotide sequence ID" value="NZ_BMFD01000012.1"/>
</dbReference>
<evidence type="ECO:0000313" key="5">
    <source>
        <dbReference type="Proteomes" id="UP000635885"/>
    </source>
</evidence>
<evidence type="ECO:0000256" key="1">
    <source>
        <dbReference type="ARBA" id="ARBA00005564"/>
    </source>
</evidence>
<name>A0ABQ1MXV3_9BACT</name>
<dbReference type="EMBL" id="BMFD01000012">
    <property type="protein sequence ID" value="GGC48604.1"/>
    <property type="molecule type" value="Genomic_DNA"/>
</dbReference>
<evidence type="ECO:0000313" key="4">
    <source>
        <dbReference type="EMBL" id="GGC48604.1"/>
    </source>
</evidence>
<dbReference type="Pfam" id="PF10282">
    <property type="entry name" value="Lactonase"/>
    <property type="match status" value="1"/>
</dbReference>
<comment type="caution">
    <text evidence="4">The sequence shown here is derived from an EMBL/GenBank/DDBJ whole genome shotgun (WGS) entry which is preliminary data.</text>
</comment>
<organism evidence="4 5">
    <name type="scientific">Belliella aquatica</name>
    <dbReference type="NCBI Taxonomy" id="1323734"/>
    <lineage>
        <taxon>Bacteria</taxon>
        <taxon>Pseudomonadati</taxon>
        <taxon>Bacteroidota</taxon>
        <taxon>Cytophagia</taxon>
        <taxon>Cytophagales</taxon>
        <taxon>Cyclobacteriaceae</taxon>
        <taxon>Belliella</taxon>
    </lineage>
</organism>
<evidence type="ECO:0000256" key="2">
    <source>
        <dbReference type="ARBA" id="ARBA00022526"/>
    </source>
</evidence>
<accession>A0ABQ1MXV3</accession>
<dbReference type="PANTHER" id="PTHR30344">
    <property type="entry name" value="6-PHOSPHOGLUCONOLACTONASE-RELATED"/>
    <property type="match status" value="1"/>
</dbReference>
<keyword evidence="2" id="KW-0313">Glucose metabolism</keyword>
<dbReference type="SUPFAM" id="SSF51004">
    <property type="entry name" value="C-terminal (heme d1) domain of cytochrome cd1-nitrite reductase"/>
    <property type="match status" value="1"/>
</dbReference>
<dbReference type="Proteomes" id="UP000635885">
    <property type="component" value="Unassembled WGS sequence"/>
</dbReference>
<dbReference type="InterPro" id="IPR019405">
    <property type="entry name" value="Lactonase_7-beta_prop"/>
</dbReference>
<comment type="similarity">
    <text evidence="1">Belongs to the cycloisomerase 2 family.</text>
</comment>
<keyword evidence="3" id="KW-0732">Signal</keyword>
<dbReference type="InterPro" id="IPR015943">
    <property type="entry name" value="WD40/YVTN_repeat-like_dom_sf"/>
</dbReference>
<dbReference type="PANTHER" id="PTHR30344:SF1">
    <property type="entry name" value="6-PHOSPHOGLUCONOLACTONASE"/>
    <property type="match status" value="1"/>
</dbReference>
<evidence type="ECO:0000256" key="3">
    <source>
        <dbReference type="SAM" id="SignalP"/>
    </source>
</evidence>
<dbReference type="PROSITE" id="PS51257">
    <property type="entry name" value="PROKAR_LIPOPROTEIN"/>
    <property type="match status" value="1"/>
</dbReference>
<protein>
    <submittedName>
        <fullName evidence="4">3-carboxymuconate cyclase</fullName>
    </submittedName>
</protein>
<feature type="signal peptide" evidence="3">
    <location>
        <begin position="1"/>
        <end position="21"/>
    </location>
</feature>
<dbReference type="Gene3D" id="2.130.10.10">
    <property type="entry name" value="YVTN repeat-like/Quinoprotein amine dehydrogenase"/>
    <property type="match status" value="1"/>
</dbReference>
<gene>
    <name evidence="4" type="ORF">GCM10010993_28840</name>
</gene>
<proteinExistence type="inferred from homology"/>
<dbReference type="InterPro" id="IPR050282">
    <property type="entry name" value="Cycloisomerase_2"/>
</dbReference>